<sequence>MKYEKKLTAVGYMRYQRADAALQPLAKEVTEHAYEIIDNYNVVCLDILMYLYAHGTVSV</sequence>
<name>A0A8T1TU40_9STRA</name>
<dbReference type="AlphaFoldDB" id="A0A8T1TU40"/>
<dbReference type="EMBL" id="JAENGZ010001558">
    <property type="protein sequence ID" value="KAG6947387.1"/>
    <property type="molecule type" value="Genomic_DNA"/>
</dbReference>
<dbReference type="Proteomes" id="UP000688947">
    <property type="component" value="Unassembled WGS sequence"/>
</dbReference>
<evidence type="ECO:0000313" key="1">
    <source>
        <dbReference type="EMBL" id="KAG6947387.1"/>
    </source>
</evidence>
<proteinExistence type="predicted"/>
<organism evidence="1 2">
    <name type="scientific">Phytophthora cactorum</name>
    <dbReference type="NCBI Taxonomy" id="29920"/>
    <lineage>
        <taxon>Eukaryota</taxon>
        <taxon>Sar</taxon>
        <taxon>Stramenopiles</taxon>
        <taxon>Oomycota</taxon>
        <taxon>Peronosporomycetes</taxon>
        <taxon>Peronosporales</taxon>
        <taxon>Peronosporaceae</taxon>
        <taxon>Phytophthora</taxon>
    </lineage>
</organism>
<comment type="caution">
    <text evidence="1">The sequence shown here is derived from an EMBL/GenBank/DDBJ whole genome shotgun (WGS) entry which is preliminary data.</text>
</comment>
<gene>
    <name evidence="1" type="ORF">JG687_00016126</name>
</gene>
<evidence type="ECO:0000313" key="2">
    <source>
        <dbReference type="Proteomes" id="UP000688947"/>
    </source>
</evidence>
<reference evidence="1" key="1">
    <citation type="submission" date="2021-01" db="EMBL/GenBank/DDBJ databases">
        <title>Phytophthora aleatoria, a newly-described species from Pinus radiata is distinct from Phytophthora cactorum isolates based on comparative genomics.</title>
        <authorList>
            <person name="Mcdougal R."/>
            <person name="Panda P."/>
            <person name="Williams N."/>
            <person name="Studholme D.J."/>
        </authorList>
    </citation>
    <scope>NUCLEOTIDE SEQUENCE</scope>
    <source>
        <strain evidence="1">NZFS 3830</strain>
    </source>
</reference>
<accession>A0A8T1TU40</accession>
<protein>
    <submittedName>
        <fullName evidence="1">Uncharacterized protein</fullName>
    </submittedName>
</protein>